<dbReference type="EMBL" id="CAJOBQ010000399">
    <property type="protein sequence ID" value="CAF4346468.1"/>
    <property type="molecule type" value="Genomic_DNA"/>
</dbReference>
<gene>
    <name evidence="4" type="ORF">HFQ381_LOCUS25069</name>
    <name evidence="3" type="ORF">QYT958_LOCUS1349</name>
    <name evidence="5" type="ORF">TOA249_LOCUS20998</name>
    <name evidence="2" type="ORF">TSG867_LOCUS9240</name>
    <name evidence="1" type="ORF">UJA718_LOCUS1192</name>
</gene>
<proteinExistence type="predicted"/>
<sequence length="286" mass="32176">MTSTTNDQLINDIEMDHFGCSTHRLSTTGINSCVSFIILLNHGEHIFMEHRSDVYFPTLLNMENVRLCFENIAEHICRIQPQSDVTGIVMLGGIDNQLRSSELQKCINEVIEIGVDSNDTNKSRHFKQLFNNIICNDVCFNIAPKGKRGIESITGEPCFDLIVDKYIGDGDGLIVVVQHIKKFVTSDIIIGVLAIGIKSNNRWFIIDKYEAKNNQDKTERELNYLLDATNHFCLRAKALGAVEVQGDMARYLLNYGKTVSKKQQLILKNPEPSNGGLATYDDDNAF</sequence>
<comment type="caution">
    <text evidence="3">The sequence shown here is derived from an EMBL/GenBank/DDBJ whole genome shotgun (WGS) entry which is preliminary data.</text>
</comment>
<organism evidence="3 6">
    <name type="scientific">Rotaria socialis</name>
    <dbReference type="NCBI Taxonomy" id="392032"/>
    <lineage>
        <taxon>Eukaryota</taxon>
        <taxon>Metazoa</taxon>
        <taxon>Spiralia</taxon>
        <taxon>Gnathifera</taxon>
        <taxon>Rotifera</taxon>
        <taxon>Eurotatoria</taxon>
        <taxon>Bdelloidea</taxon>
        <taxon>Philodinida</taxon>
        <taxon>Philodinidae</taxon>
        <taxon>Rotaria</taxon>
    </lineage>
</organism>
<dbReference type="Proteomes" id="UP000663851">
    <property type="component" value="Unassembled WGS sequence"/>
</dbReference>
<evidence type="ECO:0000313" key="5">
    <source>
        <dbReference type="EMBL" id="CAF4760655.1"/>
    </source>
</evidence>
<dbReference type="EMBL" id="CAJOBO010002745">
    <property type="protein sequence ID" value="CAF4466201.1"/>
    <property type="molecule type" value="Genomic_DNA"/>
</dbReference>
<name>A0A820T1Z7_9BILA</name>
<evidence type="ECO:0000313" key="4">
    <source>
        <dbReference type="EMBL" id="CAF4466201.1"/>
    </source>
</evidence>
<evidence type="ECO:0000313" key="1">
    <source>
        <dbReference type="EMBL" id="CAF4115379.1"/>
    </source>
</evidence>
<dbReference type="EMBL" id="CAJOBP010000070">
    <property type="protein sequence ID" value="CAF4115379.1"/>
    <property type="molecule type" value="Genomic_DNA"/>
</dbReference>
<reference evidence="3" key="1">
    <citation type="submission" date="2021-02" db="EMBL/GenBank/DDBJ databases">
        <authorList>
            <person name="Nowell W R."/>
        </authorList>
    </citation>
    <scope>NUCLEOTIDE SEQUENCE</scope>
</reference>
<accession>A0A820T1Z7</accession>
<keyword evidence="7" id="KW-1185">Reference proteome</keyword>
<dbReference type="EMBL" id="CAJOBR010000073">
    <property type="protein sequence ID" value="CAF4459995.1"/>
    <property type="molecule type" value="Genomic_DNA"/>
</dbReference>
<dbReference type="EMBL" id="CAJOBS010001772">
    <property type="protein sequence ID" value="CAF4760655.1"/>
    <property type="molecule type" value="Genomic_DNA"/>
</dbReference>
<evidence type="ECO:0000313" key="2">
    <source>
        <dbReference type="EMBL" id="CAF4346468.1"/>
    </source>
</evidence>
<dbReference type="Proteomes" id="UP000663838">
    <property type="component" value="Unassembled WGS sequence"/>
</dbReference>
<dbReference type="AlphaFoldDB" id="A0A820T1Z7"/>
<evidence type="ECO:0000313" key="6">
    <source>
        <dbReference type="Proteomes" id="UP000663848"/>
    </source>
</evidence>
<dbReference type="Proteomes" id="UP000663848">
    <property type="component" value="Unassembled WGS sequence"/>
</dbReference>
<evidence type="ECO:0000313" key="7">
    <source>
        <dbReference type="Proteomes" id="UP000663873"/>
    </source>
</evidence>
<dbReference type="Proteomes" id="UP000663873">
    <property type="component" value="Unassembled WGS sequence"/>
</dbReference>
<dbReference type="Proteomes" id="UP000663862">
    <property type="component" value="Unassembled WGS sequence"/>
</dbReference>
<evidence type="ECO:0000313" key="3">
    <source>
        <dbReference type="EMBL" id="CAF4459995.1"/>
    </source>
</evidence>
<protein>
    <submittedName>
        <fullName evidence="3">Uncharacterized protein</fullName>
    </submittedName>
</protein>